<evidence type="ECO:0000313" key="1">
    <source>
        <dbReference type="EMBL" id="KAL3379924.1"/>
    </source>
</evidence>
<reference evidence="1 2" key="1">
    <citation type="submission" date="2024-05" db="EMBL/GenBank/DDBJ databases">
        <title>De novo assembly of an allotetraploid wild potato.</title>
        <authorList>
            <person name="Hosaka A.J."/>
        </authorList>
    </citation>
    <scope>NUCLEOTIDE SEQUENCE [LARGE SCALE GENOMIC DNA]</scope>
    <source>
        <tissue evidence="1">Young leaves</tissue>
    </source>
</reference>
<gene>
    <name evidence="1" type="ORF">AABB24_000531</name>
</gene>
<name>A0ABD2VFP7_9SOLN</name>
<organism evidence="1 2">
    <name type="scientific">Solanum stoloniferum</name>
    <dbReference type="NCBI Taxonomy" id="62892"/>
    <lineage>
        <taxon>Eukaryota</taxon>
        <taxon>Viridiplantae</taxon>
        <taxon>Streptophyta</taxon>
        <taxon>Embryophyta</taxon>
        <taxon>Tracheophyta</taxon>
        <taxon>Spermatophyta</taxon>
        <taxon>Magnoliopsida</taxon>
        <taxon>eudicotyledons</taxon>
        <taxon>Gunneridae</taxon>
        <taxon>Pentapetalae</taxon>
        <taxon>asterids</taxon>
        <taxon>lamiids</taxon>
        <taxon>Solanales</taxon>
        <taxon>Solanaceae</taxon>
        <taxon>Solanoideae</taxon>
        <taxon>Solaneae</taxon>
        <taxon>Solanum</taxon>
    </lineage>
</organism>
<dbReference type="EMBL" id="JBJKTR010000001">
    <property type="protein sequence ID" value="KAL3379924.1"/>
    <property type="molecule type" value="Genomic_DNA"/>
</dbReference>
<sequence>MLFPFLEHVDRLQGQTGLNDSTPDDLHSAIEEAFLAENGVVEMLMVEINAAACNLAHLRSLPRGVFEACDSNQDQECNSPSQFETLHSCRDNGLALCGGTSLRQNKIKNKDMQSIETET</sequence>
<protein>
    <submittedName>
        <fullName evidence="1">Uncharacterized protein</fullName>
    </submittedName>
</protein>
<dbReference type="Proteomes" id="UP001627284">
    <property type="component" value="Unassembled WGS sequence"/>
</dbReference>
<keyword evidence="2" id="KW-1185">Reference proteome</keyword>
<evidence type="ECO:0000313" key="2">
    <source>
        <dbReference type="Proteomes" id="UP001627284"/>
    </source>
</evidence>
<proteinExistence type="predicted"/>
<accession>A0ABD2VFP7</accession>
<comment type="caution">
    <text evidence="1">The sequence shown here is derived from an EMBL/GenBank/DDBJ whole genome shotgun (WGS) entry which is preliminary data.</text>
</comment>
<dbReference type="AlphaFoldDB" id="A0ABD2VFP7"/>